<dbReference type="EMBL" id="CP046244">
    <property type="protein sequence ID" value="QGP91714.1"/>
    <property type="molecule type" value="Genomic_DNA"/>
</dbReference>
<evidence type="ECO:0000313" key="2">
    <source>
        <dbReference type="EMBL" id="QGP91714.1"/>
    </source>
</evidence>
<dbReference type="RefSeq" id="WP_156272368.1">
    <property type="nucleotide sequence ID" value="NZ_CP046244.1"/>
</dbReference>
<keyword evidence="3" id="KW-1185">Reference proteome</keyword>
<sequence>MADRIQTFIDGVKLVLEREFPDLTGAYRYPVRARVIKVQGAGADIELLDKDGGPSPPTPPRRPLPGRNGAFAWRSSQGWFLLQRPGPGVYRSQDIGGEQNGRAGGHSGG</sequence>
<proteinExistence type="predicted"/>
<gene>
    <name evidence="2" type="ORF">MGLY_10560</name>
</gene>
<reference evidence="2 3" key="1">
    <citation type="submission" date="2019-11" db="EMBL/GenBank/DDBJ databases">
        <title>Genome sequence of Moorella glycerini DSM11254.</title>
        <authorList>
            <person name="Poehlein A."/>
            <person name="Boeer T."/>
            <person name="Daniel R."/>
        </authorList>
    </citation>
    <scope>NUCLEOTIDE SEQUENCE [LARGE SCALE GENOMIC DNA]</scope>
    <source>
        <strain evidence="2 3">DSM 11254</strain>
    </source>
</reference>
<feature type="compositionally biased region" description="Gly residues" evidence="1">
    <location>
        <begin position="98"/>
        <end position="109"/>
    </location>
</feature>
<organism evidence="2 3">
    <name type="scientific">Neomoorella glycerini</name>
    <dbReference type="NCBI Taxonomy" id="55779"/>
    <lineage>
        <taxon>Bacteria</taxon>
        <taxon>Bacillati</taxon>
        <taxon>Bacillota</taxon>
        <taxon>Clostridia</taxon>
        <taxon>Neomoorellales</taxon>
        <taxon>Neomoorellaceae</taxon>
        <taxon>Neomoorella</taxon>
    </lineage>
</organism>
<feature type="region of interest" description="Disordered" evidence="1">
    <location>
        <begin position="45"/>
        <end position="69"/>
    </location>
</feature>
<evidence type="ECO:0000313" key="3">
    <source>
        <dbReference type="Proteomes" id="UP000425916"/>
    </source>
</evidence>
<dbReference type="AlphaFoldDB" id="A0A6I5ZP20"/>
<accession>A0A6I5ZP20</accession>
<protein>
    <submittedName>
        <fullName evidence="2">Uncharacterized protein</fullName>
    </submittedName>
</protein>
<feature type="region of interest" description="Disordered" evidence="1">
    <location>
        <begin position="90"/>
        <end position="109"/>
    </location>
</feature>
<feature type="compositionally biased region" description="Pro residues" evidence="1">
    <location>
        <begin position="54"/>
        <end position="63"/>
    </location>
</feature>
<dbReference type="Proteomes" id="UP000425916">
    <property type="component" value="Chromosome"/>
</dbReference>
<evidence type="ECO:0000256" key="1">
    <source>
        <dbReference type="SAM" id="MobiDB-lite"/>
    </source>
</evidence>
<name>A0A6I5ZP20_9FIRM</name>
<dbReference type="OrthoDB" id="2991216at2"/>